<name>A0AAQ4EKT4_AMBAM</name>
<sequence length="186" mass="20572">MNTLAQSTLAPSILAPSTLAPSILAPSILAPSILAPITLNQSTSTMPLVMPEKAIEKINKMKKLEIETSTKLTNLTSRNMDVSSSEVLRKFKVVCLLILQADRSHGQQFQKDFDEATQCLEEYIKALEKEVAERTELIKVLEDAKVYYDSQNGEARVVASVGSGVYAHLILLALLNLDYFKRGVKY</sequence>
<dbReference type="EMBL" id="JARKHS020014234">
    <property type="protein sequence ID" value="KAK8775356.1"/>
    <property type="molecule type" value="Genomic_DNA"/>
</dbReference>
<dbReference type="Proteomes" id="UP001321473">
    <property type="component" value="Unassembled WGS sequence"/>
</dbReference>
<organism evidence="1 2">
    <name type="scientific">Amblyomma americanum</name>
    <name type="common">Lone star tick</name>
    <dbReference type="NCBI Taxonomy" id="6943"/>
    <lineage>
        <taxon>Eukaryota</taxon>
        <taxon>Metazoa</taxon>
        <taxon>Ecdysozoa</taxon>
        <taxon>Arthropoda</taxon>
        <taxon>Chelicerata</taxon>
        <taxon>Arachnida</taxon>
        <taxon>Acari</taxon>
        <taxon>Parasitiformes</taxon>
        <taxon>Ixodida</taxon>
        <taxon>Ixodoidea</taxon>
        <taxon>Ixodidae</taxon>
        <taxon>Amblyomminae</taxon>
        <taxon>Amblyomma</taxon>
    </lineage>
</organism>
<evidence type="ECO:0000313" key="1">
    <source>
        <dbReference type="EMBL" id="KAK8775356.1"/>
    </source>
</evidence>
<keyword evidence="2" id="KW-1185">Reference proteome</keyword>
<gene>
    <name evidence="1" type="ORF">V5799_031303</name>
</gene>
<dbReference type="Gene3D" id="6.10.250.2560">
    <property type="match status" value="1"/>
</dbReference>
<comment type="caution">
    <text evidence="1">The sequence shown here is derived from an EMBL/GenBank/DDBJ whole genome shotgun (WGS) entry which is preliminary data.</text>
</comment>
<accession>A0AAQ4EKT4</accession>
<reference evidence="1 2" key="1">
    <citation type="journal article" date="2023" name="Arcadia Sci">
        <title>De novo assembly of a long-read Amblyomma americanum tick genome.</title>
        <authorList>
            <person name="Chou S."/>
            <person name="Poskanzer K.E."/>
            <person name="Rollins M."/>
            <person name="Thuy-Boun P.S."/>
        </authorList>
    </citation>
    <scope>NUCLEOTIDE SEQUENCE [LARGE SCALE GENOMIC DNA]</scope>
    <source>
        <strain evidence="1">F_SG_1</strain>
        <tissue evidence="1">Salivary glands</tissue>
    </source>
</reference>
<protein>
    <submittedName>
        <fullName evidence="1">Uncharacterized protein</fullName>
    </submittedName>
</protein>
<proteinExistence type="predicted"/>
<evidence type="ECO:0000313" key="2">
    <source>
        <dbReference type="Proteomes" id="UP001321473"/>
    </source>
</evidence>
<dbReference type="AlphaFoldDB" id="A0AAQ4EKT4"/>